<proteinExistence type="inferred from homology"/>
<dbReference type="AlphaFoldDB" id="A0A8J9ZFH9"/>
<dbReference type="InterPro" id="IPR050390">
    <property type="entry name" value="C5-Methyltransferase"/>
</dbReference>
<dbReference type="PANTHER" id="PTHR23068:SF25">
    <property type="entry name" value="DNA (CYTOSINE-5)-METHYLTRANSFERASE DRM2"/>
    <property type="match status" value="1"/>
</dbReference>
<dbReference type="InterPro" id="IPR001525">
    <property type="entry name" value="C5_MeTfrase"/>
</dbReference>
<dbReference type="EC" id="2.1.1.37" evidence="1"/>
<keyword evidence="3 5" id="KW-0808">Transferase</keyword>
<gene>
    <name evidence="7" type="primary">DNMT3A</name>
    <name evidence="7" type="ORF">BLAG_LOCUS13256</name>
</gene>
<dbReference type="Pfam" id="PF00145">
    <property type="entry name" value="DNA_methylase"/>
    <property type="match status" value="1"/>
</dbReference>
<feature type="signal peptide" evidence="6">
    <location>
        <begin position="1"/>
        <end position="24"/>
    </location>
</feature>
<organism evidence="7 8">
    <name type="scientific">Branchiostoma lanceolatum</name>
    <name type="common">Common lancelet</name>
    <name type="synonym">Amphioxus lanceolatum</name>
    <dbReference type="NCBI Taxonomy" id="7740"/>
    <lineage>
        <taxon>Eukaryota</taxon>
        <taxon>Metazoa</taxon>
        <taxon>Chordata</taxon>
        <taxon>Cephalochordata</taxon>
        <taxon>Leptocardii</taxon>
        <taxon>Amphioxiformes</taxon>
        <taxon>Branchiostomatidae</taxon>
        <taxon>Branchiostoma</taxon>
    </lineage>
</organism>
<dbReference type="InterPro" id="IPR029063">
    <property type="entry name" value="SAM-dependent_MTases_sf"/>
</dbReference>
<evidence type="ECO:0000313" key="8">
    <source>
        <dbReference type="Proteomes" id="UP000838412"/>
    </source>
</evidence>
<evidence type="ECO:0000256" key="6">
    <source>
        <dbReference type="SAM" id="SignalP"/>
    </source>
</evidence>
<evidence type="ECO:0000256" key="2">
    <source>
        <dbReference type="ARBA" id="ARBA00022603"/>
    </source>
</evidence>
<evidence type="ECO:0000256" key="3">
    <source>
        <dbReference type="ARBA" id="ARBA00022679"/>
    </source>
</evidence>
<dbReference type="PROSITE" id="PS00094">
    <property type="entry name" value="C5_MTASE_1"/>
    <property type="match status" value="1"/>
</dbReference>
<dbReference type="GO" id="GO:0005634">
    <property type="term" value="C:nucleus"/>
    <property type="evidence" value="ECO:0007669"/>
    <property type="project" value="TreeGrafter"/>
</dbReference>
<dbReference type="OrthoDB" id="641149at2759"/>
<reference evidence="7" key="1">
    <citation type="submission" date="2022-01" db="EMBL/GenBank/DDBJ databases">
        <authorList>
            <person name="Braso-Vives M."/>
        </authorList>
    </citation>
    <scope>NUCLEOTIDE SEQUENCE</scope>
</reference>
<dbReference type="InterPro" id="IPR018117">
    <property type="entry name" value="C5_DNA_meth_AS"/>
</dbReference>
<dbReference type="PANTHER" id="PTHR23068">
    <property type="entry name" value="DNA CYTOSINE-5- -METHYLTRANSFERASE 3-RELATED"/>
    <property type="match status" value="1"/>
</dbReference>
<keyword evidence="6" id="KW-0732">Signal</keyword>
<accession>A0A8J9ZFH9</accession>
<dbReference type="Proteomes" id="UP000838412">
    <property type="component" value="Chromosome 2"/>
</dbReference>
<name>A0A8J9ZFH9_BRALA</name>
<protein>
    <recommendedName>
        <fullName evidence="1">DNA (cytosine-5-)-methyltransferase</fullName>
        <ecNumber evidence="1">2.1.1.37</ecNumber>
    </recommendedName>
</protein>
<dbReference type="EMBL" id="OV696687">
    <property type="protein sequence ID" value="CAH1253514.1"/>
    <property type="molecule type" value="Genomic_DNA"/>
</dbReference>
<comment type="similarity">
    <text evidence="5">Belongs to the class I-like SAM-binding methyltransferase superfamily. C5-methyltransferase family.</text>
</comment>
<dbReference type="GO" id="GO:0003886">
    <property type="term" value="F:DNA (cytosine-5-)-methyltransferase activity"/>
    <property type="evidence" value="ECO:0007669"/>
    <property type="project" value="UniProtKB-EC"/>
</dbReference>
<evidence type="ECO:0000256" key="4">
    <source>
        <dbReference type="ARBA" id="ARBA00022691"/>
    </source>
</evidence>
<keyword evidence="8" id="KW-1185">Reference proteome</keyword>
<dbReference type="GO" id="GO:0032259">
    <property type="term" value="P:methylation"/>
    <property type="evidence" value="ECO:0007669"/>
    <property type="project" value="UniProtKB-KW"/>
</dbReference>
<evidence type="ECO:0000256" key="1">
    <source>
        <dbReference type="ARBA" id="ARBA00011975"/>
    </source>
</evidence>
<feature type="active site" evidence="5">
    <location>
        <position position="72"/>
    </location>
</feature>
<dbReference type="Gene3D" id="3.40.50.150">
    <property type="entry name" value="Vaccinia Virus protein VP39"/>
    <property type="match status" value="2"/>
</dbReference>
<evidence type="ECO:0000313" key="7">
    <source>
        <dbReference type="EMBL" id="CAH1253514.1"/>
    </source>
</evidence>
<keyword evidence="2 5" id="KW-0489">Methyltransferase</keyword>
<dbReference type="PROSITE" id="PS51679">
    <property type="entry name" value="SAM_MT_C5"/>
    <property type="match status" value="1"/>
</dbReference>
<evidence type="ECO:0000256" key="5">
    <source>
        <dbReference type="PROSITE-ProRule" id="PRU01016"/>
    </source>
</evidence>
<feature type="chain" id="PRO_5035450978" description="DNA (cytosine-5-)-methyltransferase" evidence="6">
    <location>
        <begin position="25"/>
        <end position="280"/>
    </location>
</feature>
<dbReference type="SUPFAM" id="SSF53335">
    <property type="entry name" value="S-adenosyl-L-methionine-dependent methyltransferases"/>
    <property type="match status" value="1"/>
</dbReference>
<sequence length="280" mass="31424">MFTLFFYALLVLKDLGVTVDVCYASEIDPDAIKVSQLRHTGGIRHLGDIRSIRNTDIPKFGPFDLVLGGSPCNDLSIANPNRAGLYGGTGVMFFHFYRLLQHATPAPGDNRPFFWLFENVVAMKHQYKQDISLFLGCNPVVVDAKDVSPAHRARYFWGNLPGMNRPLVPQASDKLALEQCLEKGCGRVAQVKKVRTVTTTLHSVRNQGKQQAAPVLMEGQPDTLWCTELEGVFGFPSHYTDVCNMSRCSRQRLLGRAWSIPVIRHLLAPLKDYFQCQDKE</sequence>
<keyword evidence="4 5" id="KW-0949">S-adenosyl-L-methionine</keyword>